<comment type="subunit">
    <text evidence="2">Monomer.</text>
</comment>
<keyword evidence="4" id="KW-0378">Hydrolase</keyword>
<feature type="disulfide bond" evidence="17">
    <location>
        <begin position="239"/>
        <end position="484"/>
    </location>
</feature>
<evidence type="ECO:0000256" key="2">
    <source>
        <dbReference type="ARBA" id="ARBA00011245"/>
    </source>
</evidence>
<accession>A0A401GDJ9</accession>
<feature type="active site" description="Nucleophile" evidence="16">
    <location>
        <position position="114"/>
    </location>
</feature>
<evidence type="ECO:0000256" key="18">
    <source>
        <dbReference type="SAM" id="Phobius"/>
    </source>
</evidence>
<dbReference type="Proteomes" id="UP000287166">
    <property type="component" value="Unassembled WGS sequence"/>
</dbReference>
<dbReference type="RefSeq" id="XP_027611124.1">
    <property type="nucleotide sequence ID" value="XM_027755323.1"/>
</dbReference>
<evidence type="ECO:0000256" key="3">
    <source>
        <dbReference type="ARBA" id="ARBA00022525"/>
    </source>
</evidence>
<reference evidence="19 20" key="1">
    <citation type="journal article" date="2018" name="Sci. Rep.">
        <title>Genome sequence of the cauliflower mushroom Sparassis crispa (Hanabiratake) and its association with beneficial usage.</title>
        <authorList>
            <person name="Kiyama R."/>
            <person name="Furutani Y."/>
            <person name="Kawaguchi K."/>
            <person name="Nakanishi T."/>
        </authorList>
    </citation>
    <scope>NUCLEOTIDE SEQUENCE [LARGE SCALE GENOMIC DNA]</scope>
</reference>
<dbReference type="EMBL" id="BFAD01000002">
    <property type="protein sequence ID" value="GBE80211.1"/>
    <property type="molecule type" value="Genomic_DNA"/>
</dbReference>
<dbReference type="InterPro" id="IPR033379">
    <property type="entry name" value="Acid_Pase_AS"/>
</dbReference>
<dbReference type="GeneID" id="38777128"/>
<dbReference type="OrthoDB" id="6509975at2759"/>
<evidence type="ECO:0000256" key="11">
    <source>
        <dbReference type="ARBA" id="ARBA00043721"/>
    </source>
</evidence>
<comment type="catalytic activity">
    <reaction evidence="12">
        <text>1D-myo-inositol 1,2,4,5,6-pentakisphosphate + H2O = 1D-myo-inositol 1,2,5,6-tetrakisphosphate + phosphate</text>
        <dbReference type="Rhea" id="RHEA:77115"/>
        <dbReference type="ChEBI" id="CHEBI:15377"/>
        <dbReference type="ChEBI" id="CHEBI:43474"/>
        <dbReference type="ChEBI" id="CHEBI:57798"/>
        <dbReference type="ChEBI" id="CHEBI:195535"/>
    </reaction>
    <physiologicalReaction direction="left-to-right" evidence="12">
        <dbReference type="Rhea" id="RHEA:77116"/>
    </physiologicalReaction>
</comment>
<evidence type="ECO:0000256" key="13">
    <source>
        <dbReference type="ARBA" id="ARBA00043788"/>
    </source>
</evidence>
<evidence type="ECO:0000256" key="6">
    <source>
        <dbReference type="ARBA" id="ARBA00023180"/>
    </source>
</evidence>
<evidence type="ECO:0000313" key="20">
    <source>
        <dbReference type="Proteomes" id="UP000287166"/>
    </source>
</evidence>
<evidence type="ECO:0000256" key="14">
    <source>
        <dbReference type="ARBA" id="ARBA00044106"/>
    </source>
</evidence>
<evidence type="ECO:0000256" key="16">
    <source>
        <dbReference type="PIRSR" id="PIRSR000894-1"/>
    </source>
</evidence>
<keyword evidence="20" id="KW-1185">Reference proteome</keyword>
<dbReference type="GO" id="GO:0005576">
    <property type="term" value="C:extracellular region"/>
    <property type="evidence" value="ECO:0007669"/>
    <property type="project" value="UniProtKB-SubCell"/>
</dbReference>
<evidence type="ECO:0000256" key="1">
    <source>
        <dbReference type="ARBA" id="ARBA00004613"/>
    </source>
</evidence>
<dbReference type="STRING" id="139825.A0A401GDJ9"/>
<comment type="catalytic activity">
    <reaction evidence="9">
        <text>1D-myo-inositol 1,2,5,6-tetrakisphosphate + H2O = 1D-myo-inositol 1,2,6-trisphosphate + phosphate</text>
        <dbReference type="Rhea" id="RHEA:77119"/>
        <dbReference type="ChEBI" id="CHEBI:15377"/>
        <dbReference type="ChEBI" id="CHEBI:43474"/>
        <dbReference type="ChEBI" id="CHEBI:195535"/>
        <dbReference type="ChEBI" id="CHEBI:195537"/>
    </reaction>
    <physiologicalReaction direction="left-to-right" evidence="9">
        <dbReference type="Rhea" id="RHEA:77120"/>
    </physiologicalReaction>
</comment>
<evidence type="ECO:0000256" key="4">
    <source>
        <dbReference type="ARBA" id="ARBA00022801"/>
    </source>
</evidence>
<dbReference type="PANTHER" id="PTHR20963:SF24">
    <property type="entry name" value="3-PHYTASE B"/>
    <property type="match status" value="1"/>
</dbReference>
<feature type="disulfide bond" evidence="17">
    <location>
        <begin position="285"/>
        <end position="299"/>
    </location>
</feature>
<dbReference type="InterPro" id="IPR000560">
    <property type="entry name" value="His_Pase_clade-2"/>
</dbReference>
<feature type="transmembrane region" description="Helical" evidence="18">
    <location>
        <begin position="43"/>
        <end position="62"/>
    </location>
</feature>
<keyword evidence="6" id="KW-0325">Glycoprotein</keyword>
<proteinExistence type="predicted"/>
<evidence type="ECO:0000256" key="8">
    <source>
        <dbReference type="ARBA" id="ARBA00042300"/>
    </source>
</evidence>
<evidence type="ECO:0000256" key="9">
    <source>
        <dbReference type="ARBA" id="ARBA00043670"/>
    </source>
</evidence>
<evidence type="ECO:0000256" key="7">
    <source>
        <dbReference type="ARBA" id="ARBA00041857"/>
    </source>
</evidence>
<dbReference type="PIRSF" id="PIRSF000894">
    <property type="entry name" value="Acid_phosphatase"/>
    <property type="match status" value="1"/>
</dbReference>
<dbReference type="InterPro" id="IPR029033">
    <property type="entry name" value="His_PPase_superfam"/>
</dbReference>
<evidence type="ECO:0000256" key="17">
    <source>
        <dbReference type="PIRSR" id="PIRSR000894-2"/>
    </source>
</evidence>
<sequence>MSKQPSQHDLQLPIIAHTTQDGLGKNQTTNYIILTSRRRFEGLVLLSFSVFVCFWYTTWFAAVPRTVFEELDNTGSYFRQSQNWAQYSPYYPVEPYRSPPSNCEVTQVNILQRHGARYPTAGSSKHIRGALKKLLAVRNYTDPQLLFLHNFTYNLGEDDLVPFGAYQSFEAGGDTFQRYAHLVSEDNMPFVRASSEERVVMSATNWTAGFAAASSHKYTPVLSVILPEDANDTLADNMCLKAEPDEEKKAKWLKKYAPPITRRLNAGAPYAKLDDEDTSSLMSLCPFETVATQSPSAFCAVFEDMEDAFSGYEYSGDLDKYYGTGYGGKLGRVQGVGYVNELLARLTGNPVRDHTQTNRTLDSSPETFPLHRNLYADFSHDNEMVAIYTALGLFRPKMPLRPKHPDPKRRWRASRLVPFSARMVVERLECSGRAVSRQYVRILVNQALQPLEFCGSGDGLCTLSDFVESQAYSRSGGEGDWEECFE</sequence>
<organism evidence="19 20">
    <name type="scientific">Sparassis crispa</name>
    <dbReference type="NCBI Taxonomy" id="139825"/>
    <lineage>
        <taxon>Eukaryota</taxon>
        <taxon>Fungi</taxon>
        <taxon>Dikarya</taxon>
        <taxon>Basidiomycota</taxon>
        <taxon>Agaricomycotina</taxon>
        <taxon>Agaricomycetes</taxon>
        <taxon>Polyporales</taxon>
        <taxon>Sparassidaceae</taxon>
        <taxon>Sparassis</taxon>
    </lineage>
</organism>
<feature type="disulfide bond" evidence="17">
    <location>
        <begin position="454"/>
        <end position="461"/>
    </location>
</feature>
<dbReference type="CDD" id="cd07061">
    <property type="entry name" value="HP_HAP_like"/>
    <property type="match status" value="1"/>
</dbReference>
<evidence type="ECO:0000256" key="5">
    <source>
        <dbReference type="ARBA" id="ARBA00023157"/>
    </source>
</evidence>
<dbReference type="AlphaFoldDB" id="A0A401GDJ9"/>
<dbReference type="PROSITE" id="PS00778">
    <property type="entry name" value="HIS_ACID_PHOSPHAT_2"/>
    <property type="match status" value="1"/>
</dbReference>
<comment type="subcellular location">
    <subcellularLocation>
        <location evidence="1">Secreted</location>
    </subcellularLocation>
</comment>
<comment type="caution">
    <text evidence="19">The sequence shown here is derived from an EMBL/GenBank/DDBJ whole genome shotgun (WGS) entry which is preliminary data.</text>
</comment>
<keyword evidence="18" id="KW-0472">Membrane</keyword>
<dbReference type="InterPro" id="IPR016274">
    <property type="entry name" value="Histidine_acid_Pase_euk"/>
</dbReference>
<comment type="catalytic activity">
    <reaction evidence="13">
        <text>1D-myo-inositol hexakisphosphate + H2O = 1D-myo-inositol 1,2,4,5,6-pentakisphosphate + phosphate</text>
        <dbReference type="Rhea" id="RHEA:16989"/>
        <dbReference type="ChEBI" id="CHEBI:15377"/>
        <dbReference type="ChEBI" id="CHEBI:43474"/>
        <dbReference type="ChEBI" id="CHEBI:57798"/>
        <dbReference type="ChEBI" id="CHEBI:58130"/>
        <dbReference type="EC" id="3.1.3.8"/>
    </reaction>
    <physiologicalReaction direction="left-to-right" evidence="13">
        <dbReference type="Rhea" id="RHEA:16990"/>
    </physiologicalReaction>
</comment>
<evidence type="ECO:0000256" key="12">
    <source>
        <dbReference type="ARBA" id="ARBA00043748"/>
    </source>
</evidence>
<keyword evidence="3" id="KW-0964">Secreted</keyword>
<keyword evidence="5 17" id="KW-1015">Disulfide bond</keyword>
<dbReference type="SUPFAM" id="SSF53254">
    <property type="entry name" value="Phosphoglycerate mutase-like"/>
    <property type="match status" value="1"/>
</dbReference>
<keyword evidence="18" id="KW-0812">Transmembrane</keyword>
<evidence type="ECO:0000256" key="10">
    <source>
        <dbReference type="ARBA" id="ARBA00043675"/>
    </source>
</evidence>
<keyword evidence="18" id="KW-1133">Transmembrane helix</keyword>
<dbReference type="GO" id="GO:0016158">
    <property type="term" value="F:inositol hexakisphosphate 3-phosphatase activity"/>
    <property type="evidence" value="ECO:0007669"/>
    <property type="project" value="UniProtKB-EC"/>
</dbReference>
<comment type="catalytic activity">
    <reaction evidence="10">
        <text>1D-myo-inositol 1,2-bisphosphate + H2O = 1D-myo-inositol 2-phosphate + phosphate</text>
        <dbReference type="Rhea" id="RHEA:77135"/>
        <dbReference type="ChEBI" id="CHEBI:15377"/>
        <dbReference type="ChEBI" id="CHEBI:43474"/>
        <dbReference type="ChEBI" id="CHEBI:84142"/>
        <dbReference type="ChEBI" id="CHEBI:195539"/>
    </reaction>
    <physiologicalReaction direction="left-to-right" evidence="10">
        <dbReference type="Rhea" id="RHEA:77136"/>
    </physiologicalReaction>
</comment>
<feature type="disulfide bond" evidence="17">
    <location>
        <begin position="103"/>
        <end position="430"/>
    </location>
</feature>
<dbReference type="GO" id="GO:0003993">
    <property type="term" value="F:acid phosphatase activity"/>
    <property type="evidence" value="ECO:0007669"/>
    <property type="project" value="TreeGrafter"/>
</dbReference>
<protein>
    <recommendedName>
        <fullName evidence="14">Phytase A</fullName>
    </recommendedName>
    <alternativeName>
        <fullName evidence="15">Histidine acid phosphatase phyA</fullName>
    </alternativeName>
    <alternativeName>
        <fullName evidence="8">Myo-inositol hexakisphosphate phosphohydrolase A</fullName>
    </alternativeName>
    <alternativeName>
        <fullName evidence="7">Myo-inositol-hexaphosphate 3-phosphohydrolase A</fullName>
    </alternativeName>
</protein>
<dbReference type="Pfam" id="PF00328">
    <property type="entry name" value="His_Phos_2"/>
    <property type="match status" value="1"/>
</dbReference>
<evidence type="ECO:0000313" key="19">
    <source>
        <dbReference type="EMBL" id="GBE80211.1"/>
    </source>
</evidence>
<gene>
    <name evidence="19" type="ORF">SCP_0214210</name>
</gene>
<dbReference type="InParanoid" id="A0A401GDJ9"/>
<dbReference type="PANTHER" id="PTHR20963">
    <property type="entry name" value="MULTIPLE INOSITOL POLYPHOSPHATE PHOSPHATASE-RELATED"/>
    <property type="match status" value="1"/>
</dbReference>
<name>A0A401GDJ9_9APHY</name>
<dbReference type="PROSITE" id="PS00616">
    <property type="entry name" value="HIS_ACID_PHOSPHAT_1"/>
    <property type="match status" value="1"/>
</dbReference>
<feature type="active site" description="Proton donor" evidence="16">
    <location>
        <position position="381"/>
    </location>
</feature>
<dbReference type="Gene3D" id="3.40.50.1240">
    <property type="entry name" value="Phosphoglycerate mutase-like"/>
    <property type="match status" value="1"/>
</dbReference>
<evidence type="ECO:0000256" key="15">
    <source>
        <dbReference type="ARBA" id="ARBA00044262"/>
    </source>
</evidence>
<comment type="catalytic activity">
    <reaction evidence="11">
        <text>1D-myo-inositol 1,2,6-trisphosphate + H2O = 1D-myo-inositol 1,2-bisphosphate + phosphate</text>
        <dbReference type="Rhea" id="RHEA:77131"/>
        <dbReference type="ChEBI" id="CHEBI:15377"/>
        <dbReference type="ChEBI" id="CHEBI:43474"/>
        <dbReference type="ChEBI" id="CHEBI:195537"/>
        <dbReference type="ChEBI" id="CHEBI:195539"/>
    </reaction>
    <physiologicalReaction direction="left-to-right" evidence="11">
        <dbReference type="Rhea" id="RHEA:77132"/>
    </physiologicalReaction>
</comment>